<accession>A0AAV3RQ57</accession>
<evidence type="ECO:0000313" key="4">
    <source>
        <dbReference type="Proteomes" id="UP001454036"/>
    </source>
</evidence>
<proteinExistence type="predicted"/>
<gene>
    <name evidence="3" type="ORF">LIER_30123</name>
</gene>
<evidence type="ECO:0000259" key="2">
    <source>
        <dbReference type="Pfam" id="PF13456"/>
    </source>
</evidence>
<feature type="domain" description="Reverse transcriptase" evidence="1">
    <location>
        <begin position="4"/>
        <end position="84"/>
    </location>
</feature>
<name>A0AAV3RQ57_LITER</name>
<evidence type="ECO:0000259" key="1">
    <source>
        <dbReference type="Pfam" id="PF00078"/>
    </source>
</evidence>
<dbReference type="Pfam" id="PF00078">
    <property type="entry name" value="RVT_1"/>
    <property type="match status" value="1"/>
</dbReference>
<dbReference type="Proteomes" id="UP001454036">
    <property type="component" value="Unassembled WGS sequence"/>
</dbReference>
<keyword evidence="4" id="KW-1185">Reference proteome</keyword>
<dbReference type="InterPro" id="IPR000477">
    <property type="entry name" value="RT_dom"/>
</dbReference>
<dbReference type="EMBL" id="BAABME010010635">
    <property type="protein sequence ID" value="GAA0180540.1"/>
    <property type="molecule type" value="Genomic_DNA"/>
</dbReference>
<dbReference type="Gene3D" id="3.30.420.10">
    <property type="entry name" value="Ribonuclease H-like superfamily/Ribonuclease H"/>
    <property type="match status" value="1"/>
</dbReference>
<organism evidence="3 4">
    <name type="scientific">Lithospermum erythrorhizon</name>
    <name type="common">Purple gromwell</name>
    <name type="synonym">Lithospermum officinale var. erythrorhizon</name>
    <dbReference type="NCBI Taxonomy" id="34254"/>
    <lineage>
        <taxon>Eukaryota</taxon>
        <taxon>Viridiplantae</taxon>
        <taxon>Streptophyta</taxon>
        <taxon>Embryophyta</taxon>
        <taxon>Tracheophyta</taxon>
        <taxon>Spermatophyta</taxon>
        <taxon>Magnoliopsida</taxon>
        <taxon>eudicotyledons</taxon>
        <taxon>Gunneridae</taxon>
        <taxon>Pentapetalae</taxon>
        <taxon>asterids</taxon>
        <taxon>lamiids</taxon>
        <taxon>Boraginales</taxon>
        <taxon>Boraginaceae</taxon>
        <taxon>Boraginoideae</taxon>
        <taxon>Lithospermeae</taxon>
        <taxon>Lithospermum</taxon>
    </lineage>
</organism>
<feature type="domain" description="RNase H type-1" evidence="2">
    <location>
        <begin position="153"/>
        <end position="239"/>
    </location>
</feature>
<dbReference type="AlphaFoldDB" id="A0AAV3RQ57"/>
<dbReference type="CDD" id="cd09279">
    <property type="entry name" value="RNase_HI_like"/>
    <property type="match status" value="1"/>
</dbReference>
<sequence>MFTDFTNLNKACPNDYYPLPCLGRLVDGSAGHEIFDFLDASRCYHQIRLDVEDQEKTAFIKEYGLYCWRVMLFGLKNSGATYQSMKRDDHLGNLEESLGKLKECRLRINPQCNATFEELKRYLGSSRSQTFDEAGGKRGADGEQFEYVVHLSFKETNNEAEYEAMVTGFQMAKSLDITRLRVRGDSKFVIEQVRGDCGVKSDTLKKYHAKATLLAQGFEYVIFEHIPRMQNEHADHLSRVATTYFDEMPSHMRVEVRNAPGYEERAIMRVMEEEEGWRSPIAHFIMTGELINDGVEACKVKSRSYKF</sequence>
<dbReference type="GO" id="GO:0003676">
    <property type="term" value="F:nucleic acid binding"/>
    <property type="evidence" value="ECO:0007669"/>
    <property type="project" value="InterPro"/>
</dbReference>
<reference evidence="3 4" key="1">
    <citation type="submission" date="2024-01" db="EMBL/GenBank/DDBJ databases">
        <title>The complete chloroplast genome sequence of Lithospermum erythrorhizon: insights into the phylogenetic relationship among Boraginaceae species and the maternal lineages of purple gromwells.</title>
        <authorList>
            <person name="Okada T."/>
            <person name="Watanabe K."/>
        </authorList>
    </citation>
    <scope>NUCLEOTIDE SEQUENCE [LARGE SCALE GENOMIC DNA]</scope>
</reference>
<dbReference type="SUPFAM" id="SSF56672">
    <property type="entry name" value="DNA/RNA polymerases"/>
    <property type="match status" value="1"/>
</dbReference>
<comment type="caution">
    <text evidence="3">The sequence shown here is derived from an EMBL/GenBank/DDBJ whole genome shotgun (WGS) entry which is preliminary data.</text>
</comment>
<dbReference type="GO" id="GO:0004523">
    <property type="term" value="F:RNA-DNA hybrid ribonuclease activity"/>
    <property type="evidence" value="ECO:0007669"/>
    <property type="project" value="InterPro"/>
</dbReference>
<dbReference type="PANTHER" id="PTHR48475">
    <property type="entry name" value="RIBONUCLEASE H"/>
    <property type="match status" value="1"/>
</dbReference>
<dbReference type="Gene3D" id="3.10.10.10">
    <property type="entry name" value="HIV Type 1 Reverse Transcriptase, subunit A, domain 1"/>
    <property type="match status" value="1"/>
</dbReference>
<evidence type="ECO:0000313" key="3">
    <source>
        <dbReference type="EMBL" id="GAA0180540.1"/>
    </source>
</evidence>
<dbReference type="CDD" id="cd01647">
    <property type="entry name" value="RT_LTR"/>
    <property type="match status" value="1"/>
</dbReference>
<dbReference type="InterPro" id="IPR002156">
    <property type="entry name" value="RNaseH_domain"/>
</dbReference>
<protein>
    <recommendedName>
        <fullName evidence="5">RNase H type-1 domain-containing protein</fullName>
    </recommendedName>
</protein>
<dbReference type="Pfam" id="PF13456">
    <property type="entry name" value="RVT_3"/>
    <property type="match status" value="1"/>
</dbReference>
<dbReference type="PANTHER" id="PTHR48475:SF2">
    <property type="entry name" value="RIBONUCLEASE H"/>
    <property type="match status" value="1"/>
</dbReference>
<dbReference type="InterPro" id="IPR043502">
    <property type="entry name" value="DNA/RNA_pol_sf"/>
</dbReference>
<dbReference type="InterPro" id="IPR036397">
    <property type="entry name" value="RNaseH_sf"/>
</dbReference>
<evidence type="ECO:0008006" key="5">
    <source>
        <dbReference type="Google" id="ProtNLM"/>
    </source>
</evidence>